<keyword evidence="5 6" id="KW-0472">Membrane</keyword>
<sequence>MIILSPGADTLLLLRYAIRGGRSAGFAAMLGILAGLSIVSLVLISGIGLLASQYPVALDVLTLAGIVVLLVLAFISARAALALLRTLPVSGDPGVADLAPSFTAGEPFRMSLITNVTNPKVLIFYLAFFPQFLGGATSVVWQLTLLSLAFLVVTVLWLVPLVFAASAASAFFSRPRVEIAMEFGVAAVFLFLAIVLATTA</sequence>
<dbReference type="EMBL" id="CAEZTM010000093">
    <property type="protein sequence ID" value="CAB4580670.1"/>
    <property type="molecule type" value="Genomic_DNA"/>
</dbReference>
<dbReference type="GO" id="GO:0005886">
    <property type="term" value="C:plasma membrane"/>
    <property type="evidence" value="ECO:0007669"/>
    <property type="project" value="UniProtKB-SubCell"/>
</dbReference>
<reference evidence="7" key="1">
    <citation type="submission" date="2020-05" db="EMBL/GenBank/DDBJ databases">
        <authorList>
            <person name="Chiriac C."/>
            <person name="Salcher M."/>
            <person name="Ghai R."/>
            <person name="Kavagutti S V."/>
        </authorList>
    </citation>
    <scope>NUCLEOTIDE SEQUENCE</scope>
</reference>
<evidence type="ECO:0000256" key="2">
    <source>
        <dbReference type="ARBA" id="ARBA00022475"/>
    </source>
</evidence>
<keyword evidence="2" id="KW-1003">Cell membrane</keyword>
<evidence type="ECO:0000256" key="6">
    <source>
        <dbReference type="SAM" id="Phobius"/>
    </source>
</evidence>
<dbReference type="GO" id="GO:0015171">
    <property type="term" value="F:amino acid transmembrane transporter activity"/>
    <property type="evidence" value="ECO:0007669"/>
    <property type="project" value="TreeGrafter"/>
</dbReference>
<evidence type="ECO:0000313" key="7">
    <source>
        <dbReference type="EMBL" id="CAB4580670.1"/>
    </source>
</evidence>
<name>A0A6J6EVR2_9ZZZZ</name>
<feature type="transmembrane region" description="Helical" evidence="6">
    <location>
        <begin position="24"/>
        <end position="50"/>
    </location>
</feature>
<gene>
    <name evidence="7" type="ORF">UFOPK1684_01379</name>
</gene>
<organism evidence="7">
    <name type="scientific">freshwater metagenome</name>
    <dbReference type="NCBI Taxonomy" id="449393"/>
    <lineage>
        <taxon>unclassified sequences</taxon>
        <taxon>metagenomes</taxon>
        <taxon>ecological metagenomes</taxon>
    </lineage>
</organism>
<feature type="transmembrane region" description="Helical" evidence="6">
    <location>
        <begin position="179"/>
        <end position="198"/>
    </location>
</feature>
<dbReference type="InterPro" id="IPR001123">
    <property type="entry name" value="LeuE-type"/>
</dbReference>
<evidence type="ECO:0000256" key="3">
    <source>
        <dbReference type="ARBA" id="ARBA00022692"/>
    </source>
</evidence>
<accession>A0A6J6EVR2</accession>
<comment type="subcellular location">
    <subcellularLocation>
        <location evidence="1">Cell membrane</location>
        <topology evidence="1">Multi-pass membrane protein</topology>
    </subcellularLocation>
</comment>
<dbReference type="AlphaFoldDB" id="A0A6J6EVR2"/>
<evidence type="ECO:0000256" key="1">
    <source>
        <dbReference type="ARBA" id="ARBA00004651"/>
    </source>
</evidence>
<keyword evidence="3 6" id="KW-0812">Transmembrane</keyword>
<feature type="transmembrane region" description="Helical" evidence="6">
    <location>
        <begin position="56"/>
        <end position="75"/>
    </location>
</feature>
<protein>
    <submittedName>
        <fullName evidence="7">Unannotated protein</fullName>
    </submittedName>
</protein>
<evidence type="ECO:0000256" key="5">
    <source>
        <dbReference type="ARBA" id="ARBA00023136"/>
    </source>
</evidence>
<dbReference type="PANTHER" id="PTHR30086:SF20">
    <property type="entry name" value="ARGININE EXPORTER PROTEIN ARGO-RELATED"/>
    <property type="match status" value="1"/>
</dbReference>
<proteinExistence type="predicted"/>
<evidence type="ECO:0000256" key="4">
    <source>
        <dbReference type="ARBA" id="ARBA00022989"/>
    </source>
</evidence>
<feature type="transmembrane region" description="Helical" evidence="6">
    <location>
        <begin position="149"/>
        <end position="172"/>
    </location>
</feature>
<dbReference type="PANTHER" id="PTHR30086">
    <property type="entry name" value="ARGININE EXPORTER PROTEIN ARGO"/>
    <property type="match status" value="1"/>
</dbReference>
<feature type="transmembrane region" description="Helical" evidence="6">
    <location>
        <begin position="122"/>
        <end position="143"/>
    </location>
</feature>
<keyword evidence="4 6" id="KW-1133">Transmembrane helix</keyword>
<dbReference type="Pfam" id="PF01810">
    <property type="entry name" value="LysE"/>
    <property type="match status" value="1"/>
</dbReference>